<dbReference type="OMA" id="ISRWCGS"/>
<keyword evidence="4" id="KW-1185">Reference proteome</keyword>
<evidence type="ECO:0000259" key="2">
    <source>
        <dbReference type="SMART" id="SM00992"/>
    </source>
</evidence>
<dbReference type="Gene3D" id="2.30.30.390">
    <property type="entry name" value="Hemimethylated DNA-binding domain"/>
    <property type="match status" value="1"/>
</dbReference>
<accession>A0A401S9X5</accession>
<dbReference type="PANTHER" id="PTHR48439:SF1">
    <property type="entry name" value="HEMIMETHYLATED DNA-BINDING DOMAIN-CONTAINING PROTEIN"/>
    <property type="match status" value="1"/>
</dbReference>
<evidence type="ECO:0000313" key="3">
    <source>
        <dbReference type="EMBL" id="GCC27176.1"/>
    </source>
</evidence>
<protein>
    <recommendedName>
        <fullName evidence="2">Hemimethylated DNA-binding domain-containing protein</fullName>
    </recommendedName>
</protein>
<gene>
    <name evidence="3" type="ORF">chiPu_0005598</name>
</gene>
<dbReference type="STRING" id="137246.A0A401S9X5"/>
<dbReference type="SMART" id="SM00992">
    <property type="entry name" value="YccV-like"/>
    <property type="match status" value="1"/>
</dbReference>
<dbReference type="InterPro" id="IPR036623">
    <property type="entry name" value="Hemimethylated_DNA-bd_sf"/>
</dbReference>
<proteinExistence type="predicted"/>
<dbReference type="OrthoDB" id="28868at2759"/>
<evidence type="ECO:0000256" key="1">
    <source>
        <dbReference type="SAM" id="SignalP"/>
    </source>
</evidence>
<dbReference type="NCBIfam" id="TIGR02097">
    <property type="entry name" value="yccV"/>
    <property type="match status" value="1"/>
</dbReference>
<organism evidence="3 4">
    <name type="scientific">Chiloscyllium punctatum</name>
    <name type="common">Brownbanded bambooshark</name>
    <name type="synonym">Hemiscyllium punctatum</name>
    <dbReference type="NCBI Taxonomy" id="137246"/>
    <lineage>
        <taxon>Eukaryota</taxon>
        <taxon>Metazoa</taxon>
        <taxon>Chordata</taxon>
        <taxon>Craniata</taxon>
        <taxon>Vertebrata</taxon>
        <taxon>Chondrichthyes</taxon>
        <taxon>Elasmobranchii</taxon>
        <taxon>Galeomorphii</taxon>
        <taxon>Galeoidea</taxon>
        <taxon>Orectolobiformes</taxon>
        <taxon>Hemiscylliidae</taxon>
        <taxon>Chiloscyllium</taxon>
    </lineage>
</organism>
<dbReference type="EMBL" id="BEZZ01000153">
    <property type="protein sequence ID" value="GCC27176.1"/>
    <property type="molecule type" value="Genomic_DNA"/>
</dbReference>
<feature type="signal peptide" evidence="1">
    <location>
        <begin position="1"/>
        <end position="26"/>
    </location>
</feature>
<comment type="caution">
    <text evidence="3">The sequence shown here is derived from an EMBL/GenBank/DDBJ whole genome shotgun (WGS) entry which is preliminary data.</text>
</comment>
<evidence type="ECO:0000313" key="4">
    <source>
        <dbReference type="Proteomes" id="UP000287033"/>
    </source>
</evidence>
<keyword evidence="1" id="KW-0732">Signal</keyword>
<name>A0A401S9X5_CHIPU</name>
<dbReference type="Pfam" id="PF08755">
    <property type="entry name" value="YccV-like"/>
    <property type="match status" value="1"/>
</dbReference>
<sequence>MPQLTAAAALQIGLLISALPAQYILSRWSGSDSTQRIRASRRLINSWNRFKNSYLNVQAWKDWLKEWSLKARSTQHEDPPGESPAMEVFLLNENDGYFADSPEPRSPRPLSVKYRVGQVFKHRQDGYIGVIVGWDEKARAPEEWLNQRYPSDVEILKNIPHYKVLIHTNDGRNAETAYVSELDMVILTGVQVYHPLLVYYFSMFDGEQYIMMPWLMQIYPHD</sequence>
<dbReference type="Proteomes" id="UP000287033">
    <property type="component" value="Unassembled WGS sequence"/>
</dbReference>
<dbReference type="InterPro" id="IPR011722">
    <property type="entry name" value="Hemimethylated_DNA-bd_dom"/>
</dbReference>
<dbReference type="SUPFAM" id="SSF141255">
    <property type="entry name" value="YccV-like"/>
    <property type="match status" value="1"/>
</dbReference>
<dbReference type="AlphaFoldDB" id="A0A401S9X5"/>
<dbReference type="GO" id="GO:0003677">
    <property type="term" value="F:DNA binding"/>
    <property type="evidence" value="ECO:0007669"/>
    <property type="project" value="InterPro"/>
</dbReference>
<dbReference type="InterPro" id="IPR053189">
    <property type="entry name" value="Clp_protease_adapter_ClpF"/>
</dbReference>
<dbReference type="PANTHER" id="PTHR48439">
    <property type="entry name" value="HEMIMETHYLATED DNA-BINDING DOMAIN-CONTAINING PROTEIN"/>
    <property type="match status" value="1"/>
</dbReference>
<reference evidence="3 4" key="1">
    <citation type="journal article" date="2018" name="Nat. Ecol. Evol.">
        <title>Shark genomes provide insights into elasmobranch evolution and the origin of vertebrates.</title>
        <authorList>
            <person name="Hara Y"/>
            <person name="Yamaguchi K"/>
            <person name="Onimaru K"/>
            <person name="Kadota M"/>
            <person name="Koyanagi M"/>
            <person name="Keeley SD"/>
            <person name="Tatsumi K"/>
            <person name="Tanaka K"/>
            <person name="Motone F"/>
            <person name="Kageyama Y"/>
            <person name="Nozu R"/>
            <person name="Adachi N"/>
            <person name="Nishimura O"/>
            <person name="Nakagawa R"/>
            <person name="Tanegashima C"/>
            <person name="Kiyatake I"/>
            <person name="Matsumoto R"/>
            <person name="Murakumo K"/>
            <person name="Nishida K"/>
            <person name="Terakita A"/>
            <person name="Kuratani S"/>
            <person name="Sato K"/>
            <person name="Hyodo S Kuraku.S."/>
        </authorList>
    </citation>
    <scope>NUCLEOTIDE SEQUENCE [LARGE SCALE GENOMIC DNA]</scope>
</reference>
<feature type="chain" id="PRO_5019196417" description="Hemimethylated DNA-binding domain-containing protein" evidence="1">
    <location>
        <begin position="27"/>
        <end position="222"/>
    </location>
</feature>
<feature type="domain" description="Hemimethylated DNA-binding" evidence="2">
    <location>
        <begin position="111"/>
        <end position="212"/>
    </location>
</feature>